<dbReference type="GO" id="GO:0008932">
    <property type="term" value="F:lytic endotransglycosylase activity"/>
    <property type="evidence" value="ECO:0007669"/>
    <property type="project" value="UniProtKB-UniRule"/>
</dbReference>
<dbReference type="InterPro" id="IPR012997">
    <property type="entry name" value="RplA"/>
</dbReference>
<evidence type="ECO:0000313" key="10">
    <source>
        <dbReference type="Proteomes" id="UP000185678"/>
    </source>
</evidence>
<dbReference type="Gene3D" id="2.40.40.10">
    <property type="entry name" value="RlpA-like domain"/>
    <property type="match status" value="1"/>
</dbReference>
<keyword evidence="3 4" id="KW-0961">Cell wall biogenesis/degradation</keyword>
<gene>
    <name evidence="4" type="primary">rlpA</name>
    <name evidence="9" type="ORF">SAMN05421779_101697</name>
</gene>
<dbReference type="PROSITE" id="PS51724">
    <property type="entry name" value="SPOR"/>
    <property type="match status" value="1"/>
</dbReference>
<evidence type="ECO:0000256" key="7">
    <source>
        <dbReference type="SAM" id="SignalP"/>
    </source>
</evidence>
<proteinExistence type="inferred from homology"/>
<keyword evidence="1 7" id="KW-0732">Signal</keyword>
<dbReference type="Proteomes" id="UP000185678">
    <property type="component" value="Unassembled WGS sequence"/>
</dbReference>
<dbReference type="PANTHER" id="PTHR34183:SF1">
    <property type="entry name" value="ENDOLYTIC PEPTIDOGLYCAN TRANSGLYCOSYLASE RLPA"/>
    <property type="match status" value="1"/>
</dbReference>
<accession>A0A1N7IWU2</accession>
<dbReference type="EMBL" id="FTOA01000001">
    <property type="protein sequence ID" value="SIS41555.1"/>
    <property type="molecule type" value="Genomic_DNA"/>
</dbReference>
<dbReference type="Pfam" id="PF05036">
    <property type="entry name" value="SPOR"/>
    <property type="match status" value="1"/>
</dbReference>
<evidence type="ECO:0000259" key="8">
    <source>
        <dbReference type="PROSITE" id="PS51724"/>
    </source>
</evidence>
<dbReference type="PANTHER" id="PTHR34183">
    <property type="entry name" value="ENDOLYTIC PEPTIDOGLYCAN TRANSGLYCOSYLASE RLPA"/>
    <property type="match status" value="1"/>
</dbReference>
<dbReference type="OrthoDB" id="9779128at2"/>
<dbReference type="GO" id="GO:0005886">
    <property type="term" value="C:plasma membrane"/>
    <property type="evidence" value="ECO:0007669"/>
    <property type="project" value="UniProtKB-SubCell"/>
</dbReference>
<evidence type="ECO:0000256" key="6">
    <source>
        <dbReference type="SAM" id="MobiDB-lite"/>
    </source>
</evidence>
<dbReference type="SUPFAM" id="SSF110997">
    <property type="entry name" value="Sporulation related repeat"/>
    <property type="match status" value="1"/>
</dbReference>
<dbReference type="GO" id="GO:0071555">
    <property type="term" value="P:cell wall organization"/>
    <property type="evidence" value="ECO:0007669"/>
    <property type="project" value="UniProtKB-KW"/>
</dbReference>
<dbReference type="EC" id="4.2.2.-" evidence="4"/>
<keyword evidence="4 9" id="KW-0449">Lipoprotein</keyword>
<feature type="compositionally biased region" description="Low complexity" evidence="6">
    <location>
        <begin position="193"/>
        <end position="255"/>
    </location>
</feature>
<dbReference type="Pfam" id="PF03330">
    <property type="entry name" value="DPBB_1"/>
    <property type="match status" value="1"/>
</dbReference>
<keyword evidence="10" id="KW-1185">Reference proteome</keyword>
<organism evidence="9 10">
    <name type="scientific">Insolitispirillum peregrinum</name>
    <dbReference type="NCBI Taxonomy" id="80876"/>
    <lineage>
        <taxon>Bacteria</taxon>
        <taxon>Pseudomonadati</taxon>
        <taxon>Pseudomonadota</taxon>
        <taxon>Alphaproteobacteria</taxon>
        <taxon>Rhodospirillales</taxon>
        <taxon>Novispirillaceae</taxon>
        <taxon>Insolitispirillum</taxon>
    </lineage>
</organism>
<keyword evidence="4" id="KW-0472">Membrane</keyword>
<dbReference type="AlphaFoldDB" id="A0A1N7IWU2"/>
<comment type="subcellular location">
    <subcellularLocation>
        <location evidence="4">Cell membrane</location>
        <topology evidence="4">Lipid-anchor</topology>
    </subcellularLocation>
</comment>
<dbReference type="STRING" id="80876.SAMN05421779_101697"/>
<dbReference type="InterPro" id="IPR036908">
    <property type="entry name" value="RlpA-like_sf"/>
</dbReference>
<feature type="chain" id="PRO_5013409972" description="Endolytic peptidoglycan transglycosylase RlpA" evidence="7">
    <location>
        <begin position="30"/>
        <end position="336"/>
    </location>
</feature>
<evidence type="ECO:0000256" key="5">
    <source>
        <dbReference type="RuleBase" id="RU003495"/>
    </source>
</evidence>
<dbReference type="PROSITE" id="PS51257">
    <property type="entry name" value="PROKAR_LIPOPROTEIN"/>
    <property type="match status" value="1"/>
</dbReference>
<dbReference type="InterPro" id="IPR009009">
    <property type="entry name" value="RlpA-like_DPBB"/>
</dbReference>
<dbReference type="GO" id="GO:0000270">
    <property type="term" value="P:peptidoglycan metabolic process"/>
    <property type="evidence" value="ECO:0007669"/>
    <property type="project" value="UniProtKB-UniRule"/>
</dbReference>
<dbReference type="HAMAP" id="MF_02071">
    <property type="entry name" value="RlpA"/>
    <property type="match status" value="1"/>
</dbReference>
<evidence type="ECO:0000256" key="3">
    <source>
        <dbReference type="ARBA" id="ARBA00023316"/>
    </source>
</evidence>
<comment type="similarity">
    <text evidence="4 5">Belongs to the RlpA family.</text>
</comment>
<name>A0A1N7IWU2_9PROT</name>
<dbReference type="InterPro" id="IPR034718">
    <property type="entry name" value="RlpA"/>
</dbReference>
<dbReference type="NCBIfam" id="TIGR00413">
    <property type="entry name" value="rlpA"/>
    <property type="match status" value="1"/>
</dbReference>
<protein>
    <recommendedName>
        <fullName evidence="4">Endolytic peptidoglycan transglycosylase RlpA</fullName>
        <ecNumber evidence="4">4.2.2.-</ecNumber>
    </recommendedName>
</protein>
<evidence type="ECO:0000313" key="9">
    <source>
        <dbReference type="EMBL" id="SIS41555.1"/>
    </source>
</evidence>
<sequence length="336" mass="34943">MPTLLKPQAAYRLAVLAGACLALSLGACSETKLAVNTAKEVAPTQSKIGGYKIGKPYQIDGVWYYPQEDFNYVEEGVSSWYGPTFHGKSTANGETYDMMDLTAAHRTLPMPSVVRVTNMENGRSLVVRVNDRGPFARNRIIDVSKRAAQLLGFHEQGTTRVRVEILADESRALKAQAIAASGDMPAVTAAPRGSISSESLDSPPSSGGSSSGSGAVTTASLSSPPPSSSSSSSSSYSGGASTSTAGSSASHGAASYTPTTTGTSYVQAGAFSDKYNAERLKKELKNLGAATISTVQVNGRELYRVRLGPLSSTSEAERLLSAVQAKGVSGAKVVND</sequence>
<dbReference type="InterPro" id="IPR036680">
    <property type="entry name" value="SPOR-like_sf"/>
</dbReference>
<keyword evidence="4" id="KW-1003">Cell membrane</keyword>
<dbReference type="GO" id="GO:0042834">
    <property type="term" value="F:peptidoglycan binding"/>
    <property type="evidence" value="ECO:0007669"/>
    <property type="project" value="InterPro"/>
</dbReference>
<dbReference type="SUPFAM" id="SSF50685">
    <property type="entry name" value="Barwin-like endoglucanases"/>
    <property type="match status" value="1"/>
</dbReference>
<feature type="signal peptide" evidence="7">
    <location>
        <begin position="1"/>
        <end position="29"/>
    </location>
</feature>
<evidence type="ECO:0000256" key="2">
    <source>
        <dbReference type="ARBA" id="ARBA00023239"/>
    </source>
</evidence>
<evidence type="ECO:0000256" key="1">
    <source>
        <dbReference type="ARBA" id="ARBA00022729"/>
    </source>
</evidence>
<dbReference type="CDD" id="cd22268">
    <property type="entry name" value="DPBB_RlpA-like"/>
    <property type="match status" value="1"/>
</dbReference>
<feature type="region of interest" description="Disordered" evidence="6">
    <location>
        <begin position="182"/>
        <end position="259"/>
    </location>
</feature>
<keyword evidence="2 4" id="KW-0456">Lyase</keyword>
<keyword evidence="4" id="KW-0564">Palmitate</keyword>
<dbReference type="Gene3D" id="3.30.70.1070">
    <property type="entry name" value="Sporulation related repeat"/>
    <property type="match status" value="1"/>
</dbReference>
<feature type="domain" description="SPOR" evidence="8">
    <location>
        <begin position="258"/>
        <end position="336"/>
    </location>
</feature>
<dbReference type="InterPro" id="IPR007730">
    <property type="entry name" value="SPOR-like_dom"/>
</dbReference>
<comment type="function">
    <text evidence="4">Lytic transglycosylase with a strong preference for naked glycan strands that lack stem peptides.</text>
</comment>
<evidence type="ECO:0000256" key="4">
    <source>
        <dbReference type="HAMAP-Rule" id="MF_02071"/>
    </source>
</evidence>
<reference evidence="9 10" key="1">
    <citation type="submission" date="2017-01" db="EMBL/GenBank/DDBJ databases">
        <authorList>
            <person name="Mah S.A."/>
            <person name="Swanson W.J."/>
            <person name="Moy G.W."/>
            <person name="Vacquier V.D."/>
        </authorList>
    </citation>
    <scope>NUCLEOTIDE SEQUENCE [LARGE SCALE GENOMIC DNA]</scope>
    <source>
        <strain evidence="9 10">DSM 11589</strain>
    </source>
</reference>